<evidence type="ECO:0000256" key="5">
    <source>
        <dbReference type="ARBA" id="ARBA00023136"/>
    </source>
</evidence>
<proteinExistence type="inferred from homology"/>
<dbReference type="Pfam" id="PF25198">
    <property type="entry name" value="Spore_GerAC_N"/>
    <property type="match status" value="1"/>
</dbReference>
<dbReference type="InterPro" id="IPR057336">
    <property type="entry name" value="GerAC_N"/>
</dbReference>
<evidence type="ECO:0000256" key="3">
    <source>
        <dbReference type="ARBA" id="ARBA00022544"/>
    </source>
</evidence>
<evidence type="ECO:0000256" key="1">
    <source>
        <dbReference type="ARBA" id="ARBA00004635"/>
    </source>
</evidence>
<dbReference type="NCBIfam" id="TIGR02887">
    <property type="entry name" value="spore_ger_x_C"/>
    <property type="match status" value="1"/>
</dbReference>
<dbReference type="GO" id="GO:0009847">
    <property type="term" value="P:spore germination"/>
    <property type="evidence" value="ECO:0007669"/>
    <property type="project" value="InterPro"/>
</dbReference>
<evidence type="ECO:0000256" key="7">
    <source>
        <dbReference type="ARBA" id="ARBA00023288"/>
    </source>
</evidence>
<dbReference type="AlphaFoldDB" id="A0A850EJB2"/>
<dbReference type="Gene3D" id="3.30.300.210">
    <property type="entry name" value="Nutrient germinant receptor protein C, domain 3"/>
    <property type="match status" value="1"/>
</dbReference>
<sequence>MRWMLHKLLPLLVLSCLLTGCWDRVELNDRAVILGWGMDKEQDGQYLASAMIFIPQSNNNNSDGDLASLSKHFEVFTGKGRSIMEAANQIQPKLSRTIFAGNRRMIVIGESMARDGLSNILDEYSRNKDVRLRTDMIIVEKGTALSLLKMVYPLEDSPATGALKIHENTGGLADKAMVYFLQAINDPGKSPTLPQLSLSSKEQSQKQEMQMTGIAVFDNNLKMKYKLNVDETHSFFWLTKKINKFSITVPIKEKGVINVDMHRLSSKIAVKLVDGKPQFEVKLKGDVMIVENETALHLDQMEDFRKVKEALNLKCKTDMEAFLHHIQQEKTDVVGFNGYIHRKYPRTWRKMEPTWGPDFAHASIKVQANMTLRQIGLTGTSIENEEDPD</sequence>
<keyword evidence="11" id="KW-1185">Reference proteome</keyword>
<dbReference type="GO" id="GO:0016020">
    <property type="term" value="C:membrane"/>
    <property type="evidence" value="ECO:0007669"/>
    <property type="project" value="UniProtKB-SubCell"/>
</dbReference>
<protein>
    <submittedName>
        <fullName evidence="10">Ger(X)C family spore germination protein</fullName>
    </submittedName>
</protein>
<feature type="domain" description="Spore germination protein N-terminal" evidence="9">
    <location>
        <begin position="23"/>
        <end position="197"/>
    </location>
</feature>
<evidence type="ECO:0000256" key="6">
    <source>
        <dbReference type="ARBA" id="ARBA00023139"/>
    </source>
</evidence>
<evidence type="ECO:0000259" key="8">
    <source>
        <dbReference type="Pfam" id="PF05504"/>
    </source>
</evidence>
<evidence type="ECO:0000256" key="4">
    <source>
        <dbReference type="ARBA" id="ARBA00022729"/>
    </source>
</evidence>
<dbReference type="PANTHER" id="PTHR35789">
    <property type="entry name" value="SPORE GERMINATION PROTEIN B3"/>
    <property type="match status" value="1"/>
</dbReference>
<dbReference type="Proteomes" id="UP000564806">
    <property type="component" value="Unassembled WGS sequence"/>
</dbReference>
<feature type="domain" description="Spore germination GerAC-like C-terminal" evidence="8">
    <location>
        <begin position="212"/>
        <end position="376"/>
    </location>
</feature>
<organism evidence="10 11">
    <name type="scientific">Paenibacillus agri</name>
    <dbReference type="NCBI Taxonomy" id="2744309"/>
    <lineage>
        <taxon>Bacteria</taxon>
        <taxon>Bacillati</taxon>
        <taxon>Bacillota</taxon>
        <taxon>Bacilli</taxon>
        <taxon>Bacillales</taxon>
        <taxon>Paenibacillaceae</taxon>
        <taxon>Paenibacillus</taxon>
    </lineage>
</organism>
<dbReference type="Pfam" id="PF05504">
    <property type="entry name" value="Spore_GerAC"/>
    <property type="match status" value="1"/>
</dbReference>
<evidence type="ECO:0000313" key="11">
    <source>
        <dbReference type="Proteomes" id="UP000564806"/>
    </source>
</evidence>
<keyword evidence="7" id="KW-0449">Lipoprotein</keyword>
<dbReference type="RefSeq" id="WP_175371053.1">
    <property type="nucleotide sequence ID" value="NZ_JABWCS010000201.1"/>
</dbReference>
<comment type="similarity">
    <text evidence="2">Belongs to the GerABKC lipoprotein family.</text>
</comment>
<evidence type="ECO:0000256" key="2">
    <source>
        <dbReference type="ARBA" id="ARBA00007886"/>
    </source>
</evidence>
<dbReference type="EMBL" id="JABWCS010000201">
    <property type="protein sequence ID" value="NUU60466.1"/>
    <property type="molecule type" value="Genomic_DNA"/>
</dbReference>
<evidence type="ECO:0000313" key="10">
    <source>
        <dbReference type="EMBL" id="NUU60466.1"/>
    </source>
</evidence>
<dbReference type="InterPro" id="IPR046953">
    <property type="entry name" value="Spore_GerAC-like_C"/>
</dbReference>
<keyword evidence="6" id="KW-0564">Palmitate</keyword>
<gene>
    <name evidence="10" type="ORF">HPT30_08940</name>
</gene>
<keyword evidence="4" id="KW-0732">Signal</keyword>
<keyword evidence="3" id="KW-0309">Germination</keyword>
<dbReference type="PROSITE" id="PS51257">
    <property type="entry name" value="PROKAR_LIPOPROTEIN"/>
    <property type="match status" value="1"/>
</dbReference>
<evidence type="ECO:0000259" key="9">
    <source>
        <dbReference type="Pfam" id="PF25198"/>
    </source>
</evidence>
<dbReference type="PANTHER" id="PTHR35789:SF1">
    <property type="entry name" value="SPORE GERMINATION PROTEIN B3"/>
    <property type="match status" value="1"/>
</dbReference>
<comment type="subcellular location">
    <subcellularLocation>
        <location evidence="1">Membrane</location>
        <topology evidence="1">Lipid-anchor</topology>
    </subcellularLocation>
</comment>
<keyword evidence="5" id="KW-0472">Membrane</keyword>
<name>A0A850EJB2_9BACL</name>
<accession>A0A850EJB2</accession>
<comment type="caution">
    <text evidence="10">The sequence shown here is derived from an EMBL/GenBank/DDBJ whole genome shotgun (WGS) entry which is preliminary data.</text>
</comment>
<dbReference type="InterPro" id="IPR038501">
    <property type="entry name" value="Spore_GerAC_C_sf"/>
</dbReference>
<reference evidence="10" key="1">
    <citation type="submission" date="2020-06" db="EMBL/GenBank/DDBJ databases">
        <title>Paenibacillus sp. nov., isolated from soil.</title>
        <authorList>
            <person name="Seo Y.L."/>
        </authorList>
    </citation>
    <scope>NUCLEOTIDE SEQUENCE [LARGE SCALE GENOMIC DNA]</scope>
    <source>
        <strain evidence="10">JW14</strain>
    </source>
</reference>
<dbReference type="InterPro" id="IPR008844">
    <property type="entry name" value="Spore_GerAC-like"/>
</dbReference>